<dbReference type="PANTHER" id="PTHR31500:SF117">
    <property type="entry name" value="AT-HOOK MOTIF NUCLEAR-LOCALIZED PROTEIN 2"/>
    <property type="match status" value="1"/>
</dbReference>
<dbReference type="CDD" id="cd11378">
    <property type="entry name" value="DUF296"/>
    <property type="match status" value="1"/>
</dbReference>
<evidence type="ECO:0000256" key="2">
    <source>
        <dbReference type="SAM" id="MobiDB-lite"/>
    </source>
</evidence>
<comment type="function">
    <text evidence="1">Transcription factor that specifically binds AT-rich DNA sequences related to the nuclear matrix attachment regions (MARs).</text>
</comment>
<feature type="compositionally biased region" description="Polar residues" evidence="2">
    <location>
        <begin position="184"/>
        <end position="200"/>
    </location>
</feature>
<comment type="domain">
    <text evidence="1">The PPC domain mediates interactions between AHL proteins.</text>
</comment>
<dbReference type="SUPFAM" id="SSF117856">
    <property type="entry name" value="AF0104/ALDC/Ptd012-like"/>
    <property type="match status" value="1"/>
</dbReference>
<keyword evidence="1" id="KW-0238">DNA-binding</keyword>
<feature type="region of interest" description="Disordered" evidence="2">
    <location>
        <begin position="155"/>
        <end position="200"/>
    </location>
</feature>
<dbReference type="GO" id="GO:0005634">
    <property type="term" value="C:nucleus"/>
    <property type="evidence" value="ECO:0007669"/>
    <property type="project" value="UniProtKB-SubCell"/>
</dbReference>
<evidence type="ECO:0000256" key="1">
    <source>
        <dbReference type="RuleBase" id="RU367031"/>
    </source>
</evidence>
<feature type="region of interest" description="Disordered" evidence="2">
    <location>
        <begin position="27"/>
        <end position="55"/>
    </location>
</feature>
<evidence type="ECO:0000313" key="4">
    <source>
        <dbReference type="EMBL" id="CAG1849015.1"/>
    </source>
</evidence>
<dbReference type="AlphaFoldDB" id="A0A8D7AKP0"/>
<name>A0A8D7AKP0_MUSAM</name>
<dbReference type="InterPro" id="IPR039605">
    <property type="entry name" value="AHL"/>
</dbReference>
<keyword evidence="1" id="KW-0805">Transcription regulation</keyword>
<feature type="domain" description="PPC" evidence="3">
    <location>
        <begin position="273"/>
        <end position="409"/>
    </location>
</feature>
<keyword evidence="1" id="KW-0804">Transcription</keyword>
<dbReference type="InterPro" id="IPR005175">
    <property type="entry name" value="PPC_dom"/>
</dbReference>
<dbReference type="EMBL" id="HG996468">
    <property type="protein sequence ID" value="CAG1849015.1"/>
    <property type="molecule type" value="Genomic_DNA"/>
</dbReference>
<dbReference type="PROSITE" id="PS51742">
    <property type="entry name" value="PPC"/>
    <property type="match status" value="1"/>
</dbReference>
<keyword evidence="1" id="KW-0539">Nucleus</keyword>
<dbReference type="GO" id="GO:0003680">
    <property type="term" value="F:minor groove of adenine-thymine-rich DNA binding"/>
    <property type="evidence" value="ECO:0007669"/>
    <property type="project" value="UniProtKB-UniRule"/>
</dbReference>
<accession>A0A8D7AKP0</accession>
<comment type="subcellular location">
    <subcellularLocation>
        <location evidence="1">Nucleus</location>
    </subcellularLocation>
</comment>
<proteinExistence type="predicted"/>
<organism evidence="4">
    <name type="scientific">Musa acuminata subsp. malaccensis</name>
    <name type="common">Wild banana</name>
    <name type="synonym">Musa malaccensis</name>
    <dbReference type="NCBI Taxonomy" id="214687"/>
    <lineage>
        <taxon>Eukaryota</taxon>
        <taxon>Viridiplantae</taxon>
        <taxon>Streptophyta</taxon>
        <taxon>Embryophyta</taxon>
        <taxon>Tracheophyta</taxon>
        <taxon>Spermatophyta</taxon>
        <taxon>Magnoliopsida</taxon>
        <taxon>Liliopsida</taxon>
        <taxon>Zingiberales</taxon>
        <taxon>Musaceae</taxon>
        <taxon>Musa</taxon>
    </lineage>
</organism>
<evidence type="ECO:0000259" key="3">
    <source>
        <dbReference type="PROSITE" id="PS51742"/>
    </source>
</evidence>
<dbReference type="PANTHER" id="PTHR31500">
    <property type="entry name" value="AT-HOOK MOTIF NUCLEAR-LOCALIZED PROTEIN 9"/>
    <property type="match status" value="1"/>
</dbReference>
<sequence length="409" mass="43628">MGVAISLFSRFRDKLMSILINGGETSTVSKHGNPAQFHDCKHPHGQRGTGDSGSPSLLSAVQTNQLLQQKDMLAANHGLADNVVAALETGSQADVQWSTWGLPPRYPSIARNVSEATYEGGNYNKQEYMNILGGTGSGSHDALVLHEHPSEWSIESMPNSEGSMIFRPKGSHPYPGQGFEDTRNNPSATSPPNNEELLKQNNYGEPSKYLFAGMLASASTAVPSAATTPLCAEGLDPFTFAAVTPTTEFTKKVIHETGGFGKKQHTRGPGPDRTCLIPHVITIRTNEDIYSKIISFCQKSGSYAVCILSANGTVSRVTLLKPAASLGTITYEGQFDIVKLSGSFMPLESCNQSRHSGELRVMLARADGHVFGGGLAGPMMAASSVLIVLGRFLPNGGNVAMLANNLFMV</sequence>
<dbReference type="Pfam" id="PF03479">
    <property type="entry name" value="PCC"/>
    <property type="match status" value="1"/>
</dbReference>
<reference evidence="4" key="1">
    <citation type="submission" date="2021-03" db="EMBL/GenBank/DDBJ databases">
        <authorList>
            <consortium name="Genoscope - CEA"/>
            <person name="William W."/>
        </authorList>
    </citation>
    <scope>NUCLEOTIDE SEQUENCE</scope>
    <source>
        <strain evidence="4">Doubled-haploid Pahang</strain>
    </source>
</reference>
<gene>
    <name evidence="4" type="ORF">GSMUA_206010.1</name>
</gene>
<protein>
    <recommendedName>
        <fullName evidence="1">AT-hook motif nuclear-localized protein</fullName>
    </recommendedName>
</protein>
<dbReference type="Gene3D" id="3.30.1330.80">
    <property type="entry name" value="Hypothetical protein, similar to alpha- acetolactate decarboxylase, domain 2"/>
    <property type="match status" value="1"/>
</dbReference>